<evidence type="ECO:0000256" key="1">
    <source>
        <dbReference type="SAM" id="MobiDB-lite"/>
    </source>
</evidence>
<feature type="domain" description="X-Tfes XVIPCD" evidence="2">
    <location>
        <begin position="340"/>
        <end position="440"/>
    </location>
</feature>
<dbReference type="Pfam" id="PF20410">
    <property type="entry name" value="X-Tfes_XVIPCD"/>
    <property type="match status" value="1"/>
</dbReference>
<proteinExistence type="predicted"/>
<evidence type="ECO:0000313" key="4">
    <source>
        <dbReference type="Proteomes" id="UP000029879"/>
    </source>
</evidence>
<reference evidence="3 4" key="1">
    <citation type="submission" date="2014-10" db="EMBL/GenBank/DDBJ databases">
        <title>Genome sequence of a Xanthomonas strain that is pathogenic on beans.</title>
        <authorList>
            <person name="Aritua V."/>
            <person name="Sapp M."/>
            <person name="Harrison J."/>
            <person name="Smith J."/>
            <person name="Studholme D."/>
        </authorList>
    </citation>
    <scope>NUCLEOTIDE SEQUENCE [LARGE SCALE GENOMIC DNA]</scope>
    <source>
        <strain evidence="3 4">Nyagatare</strain>
    </source>
</reference>
<dbReference type="EMBL" id="JRQI01000080">
    <property type="protein sequence ID" value="KGK56665.1"/>
    <property type="molecule type" value="Genomic_DNA"/>
</dbReference>
<name>A0AB34P5P7_9XANT</name>
<dbReference type="AlphaFoldDB" id="A0AB34P5P7"/>
<sequence length="473" mass="51319">MADQRDIDRLLQDLERQPGLPKGAVRDLREAIDTSPYLASVMTQAIDLGTLRRLEVSNQPNEGGHYDDRTGTVSINTSIFAPSIRSDRLDMLAGTLAHETGHALMAPSAQVSLNTFVFKLDAALKDGIQYGESVVDATALSKEYIASARQNEALAELVSMNAVASRVTTTTGEFNQAEFLRRVEPTTACVKDGKLEPGIYLDERGLQRTGNSISSPAVEAVAVCHFDRSDSSMGTQGTSNYAGYYASYAVSAGAVLLKERAGSTTQALPRLGYDLAELGTDTAKLEGAGLNLGGQGKTFGFVDTSHGQQREVEVRQLGTAQHRPDIDPPSLRSPSQVLADNPAHPDHQTYARIHDWVKGTGNWNDEESRNVSASLYKQQVDDPLLRRVDQVTGGLGRDGAHNVFAVYAPHGMGVAPMFHAHVDGREASQQPAQQNLQQAEVIKQDQVRQQQMEQTQQQNQQQEQGPTMTRGGP</sequence>
<evidence type="ECO:0000313" key="3">
    <source>
        <dbReference type="EMBL" id="KGK56665.1"/>
    </source>
</evidence>
<feature type="region of interest" description="Disordered" evidence="1">
    <location>
        <begin position="426"/>
        <end position="473"/>
    </location>
</feature>
<dbReference type="InterPro" id="IPR046519">
    <property type="entry name" value="X-Tfes_XVIPCD"/>
</dbReference>
<gene>
    <name evidence="3" type="ORF">NC00_16610</name>
</gene>
<organism evidence="3 4">
    <name type="scientific">Xanthomonas cannabis pv. phaseoli</name>
    <dbReference type="NCBI Taxonomy" id="1885902"/>
    <lineage>
        <taxon>Bacteria</taxon>
        <taxon>Pseudomonadati</taxon>
        <taxon>Pseudomonadota</taxon>
        <taxon>Gammaproteobacteria</taxon>
        <taxon>Lysobacterales</taxon>
        <taxon>Lysobacteraceae</taxon>
        <taxon>Xanthomonas</taxon>
    </lineage>
</organism>
<dbReference type="Proteomes" id="UP000029879">
    <property type="component" value="Unassembled WGS sequence"/>
</dbReference>
<accession>A0AB34P5P7</accession>
<comment type="caution">
    <text evidence="3">The sequence shown here is derived from an EMBL/GenBank/DDBJ whole genome shotgun (WGS) entry which is preliminary data.</text>
</comment>
<evidence type="ECO:0000259" key="2">
    <source>
        <dbReference type="Pfam" id="PF20410"/>
    </source>
</evidence>
<feature type="compositionally biased region" description="Low complexity" evidence="1">
    <location>
        <begin position="447"/>
        <end position="464"/>
    </location>
</feature>
<protein>
    <recommendedName>
        <fullName evidence="2">X-Tfes XVIPCD domain-containing protein</fullName>
    </recommendedName>
</protein>
<feature type="compositionally biased region" description="Low complexity" evidence="1">
    <location>
        <begin position="427"/>
        <end position="439"/>
    </location>
</feature>